<evidence type="ECO:0000313" key="9">
    <source>
        <dbReference type="Proteomes" id="UP000295717"/>
    </source>
</evidence>
<dbReference type="InterPro" id="IPR050291">
    <property type="entry name" value="CDF_Transporter"/>
</dbReference>
<dbReference type="GO" id="GO:0005886">
    <property type="term" value="C:plasma membrane"/>
    <property type="evidence" value="ECO:0007669"/>
    <property type="project" value="TreeGrafter"/>
</dbReference>
<evidence type="ECO:0000256" key="2">
    <source>
        <dbReference type="ARBA" id="ARBA00022448"/>
    </source>
</evidence>
<sequence>MRNERVMRLRNELEARLLEFSVWATLLIAGLGVAFGLMARSPAILFDGLFSLADVAITWLTLKVARLVAMQGDDRRFQYGFWHLEPLVIALKSSVLIALVAYAFLSAVNSLLKGGYEPEFGLALSYAALVALISFGMWWWLGRQAERIDSALVGLDLKAWLLSALITTALLIAFGAALLMRGTAAEGWIRFIDPLVLAIVTLVLLPLPFREARDSYREILLISPPDTDAQVRAAMAEFVRRHGFLDYRSYLSKTGRACFIEISVLVPSDLSLPITAFDAMRAEIGEAIGCAGPDRWLTIIFTADPEHL</sequence>
<dbReference type="InterPro" id="IPR027469">
    <property type="entry name" value="Cation_efflux_TMD_sf"/>
</dbReference>
<accession>A0A4R3MXH0</accession>
<feature type="transmembrane region" description="Helical" evidence="6">
    <location>
        <begin position="44"/>
        <end position="65"/>
    </location>
</feature>
<dbReference type="OrthoDB" id="2388015at2"/>
<evidence type="ECO:0000256" key="1">
    <source>
        <dbReference type="ARBA" id="ARBA00004141"/>
    </source>
</evidence>
<comment type="caution">
    <text evidence="8">The sequence shown here is derived from an EMBL/GenBank/DDBJ whole genome shotgun (WGS) entry which is preliminary data.</text>
</comment>
<evidence type="ECO:0000256" key="3">
    <source>
        <dbReference type="ARBA" id="ARBA00022692"/>
    </source>
</evidence>
<organism evidence="8 9">
    <name type="scientific">Thiobaca trueperi</name>
    <dbReference type="NCBI Taxonomy" id="127458"/>
    <lineage>
        <taxon>Bacteria</taxon>
        <taxon>Pseudomonadati</taxon>
        <taxon>Pseudomonadota</taxon>
        <taxon>Gammaproteobacteria</taxon>
        <taxon>Chromatiales</taxon>
        <taxon>Chromatiaceae</taxon>
        <taxon>Thiobaca</taxon>
    </lineage>
</organism>
<dbReference type="InterPro" id="IPR058533">
    <property type="entry name" value="Cation_efflux_TM"/>
</dbReference>
<evidence type="ECO:0000259" key="7">
    <source>
        <dbReference type="Pfam" id="PF01545"/>
    </source>
</evidence>
<dbReference type="AlphaFoldDB" id="A0A4R3MXH0"/>
<dbReference type="PANTHER" id="PTHR43840:SF15">
    <property type="entry name" value="MITOCHONDRIAL METAL TRANSPORTER 1-RELATED"/>
    <property type="match status" value="1"/>
</dbReference>
<comment type="subcellular location">
    <subcellularLocation>
        <location evidence="1">Membrane</location>
        <topology evidence="1">Multi-pass membrane protein</topology>
    </subcellularLocation>
</comment>
<feature type="transmembrane region" description="Helical" evidence="6">
    <location>
        <begin position="20"/>
        <end position="38"/>
    </location>
</feature>
<protein>
    <submittedName>
        <fullName evidence="8">Putative Co/Zn/Cd cation transporter (Cation efflux family)</fullName>
    </submittedName>
</protein>
<dbReference type="Proteomes" id="UP000295717">
    <property type="component" value="Unassembled WGS sequence"/>
</dbReference>
<dbReference type="Gene3D" id="1.20.1510.10">
    <property type="entry name" value="Cation efflux protein transmembrane domain"/>
    <property type="match status" value="1"/>
</dbReference>
<name>A0A4R3MXH0_9GAMM</name>
<gene>
    <name evidence="8" type="ORF">EDC35_106168</name>
</gene>
<dbReference type="EMBL" id="SMAO01000006">
    <property type="protein sequence ID" value="TCT20241.1"/>
    <property type="molecule type" value="Genomic_DNA"/>
</dbReference>
<proteinExistence type="predicted"/>
<dbReference type="GO" id="GO:0015341">
    <property type="term" value="F:zinc efflux antiporter activity"/>
    <property type="evidence" value="ECO:0007669"/>
    <property type="project" value="TreeGrafter"/>
</dbReference>
<feature type="domain" description="Cation efflux protein transmembrane" evidence="7">
    <location>
        <begin position="21"/>
        <end position="220"/>
    </location>
</feature>
<keyword evidence="3 6" id="KW-0812">Transmembrane</keyword>
<dbReference type="GO" id="GO:0006882">
    <property type="term" value="P:intracellular zinc ion homeostasis"/>
    <property type="evidence" value="ECO:0007669"/>
    <property type="project" value="TreeGrafter"/>
</dbReference>
<evidence type="ECO:0000256" key="5">
    <source>
        <dbReference type="ARBA" id="ARBA00023136"/>
    </source>
</evidence>
<keyword evidence="5 6" id="KW-0472">Membrane</keyword>
<reference evidence="8 9" key="1">
    <citation type="submission" date="2019-03" db="EMBL/GenBank/DDBJ databases">
        <title>Genomic Encyclopedia of Type Strains, Phase IV (KMG-IV): sequencing the most valuable type-strain genomes for metagenomic binning, comparative biology and taxonomic classification.</title>
        <authorList>
            <person name="Goeker M."/>
        </authorList>
    </citation>
    <scope>NUCLEOTIDE SEQUENCE [LARGE SCALE GENOMIC DNA]</scope>
    <source>
        <strain evidence="8 9">DSM 13587</strain>
    </source>
</reference>
<keyword evidence="2" id="KW-0813">Transport</keyword>
<dbReference type="PANTHER" id="PTHR43840">
    <property type="entry name" value="MITOCHONDRIAL METAL TRANSPORTER 1-RELATED"/>
    <property type="match status" value="1"/>
</dbReference>
<feature type="transmembrane region" description="Helical" evidence="6">
    <location>
        <begin position="161"/>
        <end position="182"/>
    </location>
</feature>
<feature type="transmembrane region" description="Helical" evidence="6">
    <location>
        <begin position="120"/>
        <end position="141"/>
    </location>
</feature>
<evidence type="ECO:0000256" key="6">
    <source>
        <dbReference type="SAM" id="Phobius"/>
    </source>
</evidence>
<feature type="transmembrane region" description="Helical" evidence="6">
    <location>
        <begin position="86"/>
        <end position="108"/>
    </location>
</feature>
<keyword evidence="4 6" id="KW-1133">Transmembrane helix</keyword>
<evidence type="ECO:0000256" key="4">
    <source>
        <dbReference type="ARBA" id="ARBA00022989"/>
    </source>
</evidence>
<dbReference type="RefSeq" id="WP_132977637.1">
    <property type="nucleotide sequence ID" value="NZ_SMAO01000006.1"/>
</dbReference>
<feature type="transmembrane region" description="Helical" evidence="6">
    <location>
        <begin position="188"/>
        <end position="207"/>
    </location>
</feature>
<keyword evidence="9" id="KW-1185">Reference proteome</keyword>
<evidence type="ECO:0000313" key="8">
    <source>
        <dbReference type="EMBL" id="TCT20241.1"/>
    </source>
</evidence>
<dbReference type="Pfam" id="PF01545">
    <property type="entry name" value="Cation_efflux"/>
    <property type="match status" value="1"/>
</dbReference>
<dbReference type="GO" id="GO:0015086">
    <property type="term" value="F:cadmium ion transmembrane transporter activity"/>
    <property type="evidence" value="ECO:0007669"/>
    <property type="project" value="TreeGrafter"/>
</dbReference>
<dbReference type="SUPFAM" id="SSF161111">
    <property type="entry name" value="Cation efflux protein transmembrane domain-like"/>
    <property type="match status" value="1"/>
</dbReference>
<dbReference type="GO" id="GO:0015093">
    <property type="term" value="F:ferrous iron transmembrane transporter activity"/>
    <property type="evidence" value="ECO:0007669"/>
    <property type="project" value="TreeGrafter"/>
</dbReference>